<name>A0A2P2NKV4_RHIMU</name>
<accession>A0A2P2NKV4</accession>
<protein>
    <submittedName>
        <fullName evidence="1">Uncharacterized protein</fullName>
    </submittedName>
</protein>
<evidence type="ECO:0000313" key="1">
    <source>
        <dbReference type="EMBL" id="MBX43040.1"/>
    </source>
</evidence>
<dbReference type="AlphaFoldDB" id="A0A2P2NKV4"/>
<proteinExistence type="predicted"/>
<reference evidence="1" key="1">
    <citation type="submission" date="2018-02" db="EMBL/GenBank/DDBJ databases">
        <title>Rhizophora mucronata_Transcriptome.</title>
        <authorList>
            <person name="Meera S.P."/>
            <person name="Sreeshan A."/>
            <person name="Augustine A."/>
        </authorList>
    </citation>
    <scope>NUCLEOTIDE SEQUENCE</scope>
    <source>
        <tissue evidence="1">Leaf</tissue>
    </source>
</reference>
<dbReference type="EMBL" id="GGEC01062556">
    <property type="protein sequence ID" value="MBX43040.1"/>
    <property type="molecule type" value="Transcribed_RNA"/>
</dbReference>
<organism evidence="1">
    <name type="scientific">Rhizophora mucronata</name>
    <name type="common">Asiatic mangrove</name>
    <dbReference type="NCBI Taxonomy" id="61149"/>
    <lineage>
        <taxon>Eukaryota</taxon>
        <taxon>Viridiplantae</taxon>
        <taxon>Streptophyta</taxon>
        <taxon>Embryophyta</taxon>
        <taxon>Tracheophyta</taxon>
        <taxon>Spermatophyta</taxon>
        <taxon>Magnoliopsida</taxon>
        <taxon>eudicotyledons</taxon>
        <taxon>Gunneridae</taxon>
        <taxon>Pentapetalae</taxon>
        <taxon>rosids</taxon>
        <taxon>fabids</taxon>
        <taxon>Malpighiales</taxon>
        <taxon>Rhizophoraceae</taxon>
        <taxon>Rhizophora</taxon>
    </lineage>
</organism>
<sequence>MQHFLELFFCKNSLSTVPSFHVTFFFFGLRFNRSTRVSG</sequence>